<feature type="compositionally biased region" description="Low complexity" evidence="4">
    <location>
        <begin position="1607"/>
        <end position="1627"/>
    </location>
</feature>
<dbReference type="STRING" id="3068.D8TXV1"/>
<keyword evidence="6" id="KW-1185">Reference proteome</keyword>
<dbReference type="GO" id="GO:0006401">
    <property type="term" value="P:RNA catabolic process"/>
    <property type="evidence" value="ECO:0007669"/>
    <property type="project" value="InterPro"/>
</dbReference>
<feature type="region of interest" description="Disordered" evidence="4">
    <location>
        <begin position="849"/>
        <end position="926"/>
    </location>
</feature>
<keyword evidence="1" id="KW-0677">Repeat</keyword>
<dbReference type="GO" id="GO:0055087">
    <property type="term" value="C:Ski complex"/>
    <property type="evidence" value="ECO:0007669"/>
    <property type="project" value="InterPro"/>
</dbReference>
<evidence type="ECO:0000313" key="6">
    <source>
        <dbReference type="Proteomes" id="UP000001058"/>
    </source>
</evidence>
<dbReference type="Gene3D" id="1.25.40.10">
    <property type="entry name" value="Tetratricopeptide repeat domain"/>
    <property type="match status" value="5"/>
</dbReference>
<dbReference type="PANTHER" id="PTHR15704">
    <property type="entry name" value="SUPERKILLER 3 PROTEIN-RELATED"/>
    <property type="match status" value="1"/>
</dbReference>
<keyword evidence="2 3" id="KW-0802">TPR repeat</keyword>
<feature type="compositionally biased region" description="Pro residues" evidence="4">
    <location>
        <begin position="1731"/>
        <end position="1753"/>
    </location>
</feature>
<dbReference type="RefSeq" id="XP_002951180.1">
    <property type="nucleotide sequence ID" value="XM_002951134.1"/>
</dbReference>
<sequence length="2101" mass="213277">MSAMKRLLRNARECLGRREYRDALQHCKEALAEDKSCYEAYIYVGKAAFHLQEHAQAEAAYRRAADLDSRNPLAWQGLAELFMETGRLSADAADIEARVGARLAAEAEALAPGVTPEQAAALESTVRGAVEGEWAEEALELDADHASSTLRRIITLRPPTPPYVPYYDAFLKRLRKYIQAAPPGSMERHSRRAVLLAAAKATMEGRCGTRTVSFYRLLLGLHSQYWSNLVNAAARPAANFISAHDPSLDAASLSPPLETPPLPLLVADCGRIASHLAHSFPWSATAQLHTALSLRRRAAVYGFDAAANGCAVARLPPAAPTAAAGAAGAAAVAPATTSAGGGRRKQVTGMLLSALCRGARGVSGWLAGCELLLEEGAAEAALDASKEGLKYVAHRDLVGKERLAGAALLLRLLAGLALLRLRKLEEAQLLLEGLAHGVSEGHVASGELAGIPPVNICQQGKRLLAHVAVARGDVAGARHRYEELVGGQLMGRSAAPLEAWVHGELGMILLRQGPAVVEGARFHLQSALAALQPALDAAAAAAASPAATALLQLQQEAATYQLHLALALGIKGGGRLQSDDGTDAASGTGSGGTDAAAAAAAAAATAGPSLEPYRSDCRELLLSAAAVPGPLQAAAFTWLGHWYGRASEPSDELKARRCYQRALALDPTQLCEEMRARALAGGGGGGTAAAAGGGGGLCGPASLFLVHPRLLPAVAAATSATAAAAAAGSGGAGWALRSLARLQRDGGSNEAAVANYQAAIRLEPADSELWEGLAAAYQALDRHTAALKVGGVEGLQEGGVEGLEAWLAGGGEVVEDEWLAEGGGGGGGGGEGAVGDAQDVMAAATAASEGGRRAGTALGGQRGYVAGQGEGEEGGNEKGEGLEGGNGGRGDGKQPLPVTRGPPPPPRMCRTPPPGESPPLNTVREPSGTARWDVVLNEIQSYGRALELSPGRLFSRMQAAALHYQMGDMPAALSYYRKALAAAPGNAAGLLGCGEVLLAQAALAARMGAAAAAAAELAEAAELAARATAQYGNLQAGLAAARDRLSQLRLARRAYAAAVHLDPRVAGLWGDLGMSYHLQLELEGQHPGLAADAQTSGLRASSHRGPPRALALDLARGGLRIDPTSDWLWSCSGTIAAAAAADSPAMAAVAEYCYSRALQLNPRRAPMWAALGRLYAAHGEGGLASRCFDAARSHEPTSIAVWEAMGDAALRRAAATAGGGGGGSLAGGVTTAAWRDAADAYEHAQLLGGDVESRLGFVLGSLVTRDRGKYGAAAAAAAPAAPAADSGTVLAAATKAVAAHPLLASAHYSRGLALEARGDYASAVQALETALVLLDECSGESLNQQQRSESCSAPSILPFDPRVAPTVRVAVQLDLARVLAAAGSSKEAIALYDTLRQQGAVRPDDFGAALSYAAALQQAGRSSEALSHLIAVLSNAAVPPQLRVVAATAAVRIHIASRRWDEAYGIVLTVLADLPEEGPVVAAASTGGESAAEAAAKLWRVLLAGLVTAGAPELEAQMLTAMRQWTSGRGDLDTAKHECRVHELLSAKHRAAGAATAALRQAARAVRACPYDRAAWALLSHTAVQAFGPRHAVLAARAAPRDKARHAAAVADENEAPSLTAPPGAAPLTPSAAAAHAAGVTAAAAAAAAAAKGSAGATGTMLMPALREAAARMRRVVHAQPYETSAWYLCALTELQHAIASGGQVRLYRSAAVAARAAATKAKTDLAALPTEPPPATAAAAPPPSPGLRPPPGLPPVLALAMSAQAVSAGCSCNCGATTAAAAAAAGADVPPYGVALVRLPRRRSGETGGRPVAMVMMAVFLVLVPMARLHVATGDMQLANAAYDQACRAAAAAAASSSSSRCSSGAVPSYELLPALEWAAVRAAAGDTAGAATQLLSAARSGGDDGAAAATAVPSRPATALADVAFVQWMLVMLQLGEVEAARAAAAEAAAGGPAAVWRRQPSPGLRSAAYAVQAAAALVQAALVQAATAAGTEDTTTASAAVRKKHLLEARWAAREALKPLSLERPAGQLGHRRSAPPPGPSGPAAALAAALLGWAESGLGKEEAARELQAQAMGVCGRVGQHGGRSSGAVNCSGAVAV</sequence>
<dbReference type="KEGG" id="vcn:VOLCADRAFT_91745"/>
<evidence type="ECO:0000256" key="1">
    <source>
        <dbReference type="ARBA" id="ARBA00022737"/>
    </source>
</evidence>
<dbReference type="Proteomes" id="UP000001058">
    <property type="component" value="Unassembled WGS sequence"/>
</dbReference>
<evidence type="ECO:0000256" key="4">
    <source>
        <dbReference type="SAM" id="MobiDB-lite"/>
    </source>
</evidence>
<evidence type="ECO:0000256" key="3">
    <source>
        <dbReference type="PROSITE-ProRule" id="PRU00339"/>
    </source>
</evidence>
<proteinExistence type="predicted"/>
<name>D8TXV1_VOLCA</name>
<feature type="repeat" description="TPR" evidence="3">
    <location>
        <begin position="953"/>
        <end position="986"/>
    </location>
</feature>
<reference evidence="5 6" key="1">
    <citation type="journal article" date="2010" name="Science">
        <title>Genomic analysis of organismal complexity in the multicellular green alga Volvox carteri.</title>
        <authorList>
            <person name="Prochnik S.E."/>
            <person name="Umen J."/>
            <person name="Nedelcu A.M."/>
            <person name="Hallmann A."/>
            <person name="Miller S.M."/>
            <person name="Nishii I."/>
            <person name="Ferris P."/>
            <person name="Kuo A."/>
            <person name="Mitros T."/>
            <person name="Fritz-Laylin L.K."/>
            <person name="Hellsten U."/>
            <person name="Chapman J."/>
            <person name="Simakov O."/>
            <person name="Rensing S.A."/>
            <person name="Terry A."/>
            <person name="Pangilinan J."/>
            <person name="Kapitonov V."/>
            <person name="Jurka J."/>
            <person name="Salamov A."/>
            <person name="Shapiro H."/>
            <person name="Schmutz J."/>
            <person name="Grimwood J."/>
            <person name="Lindquist E."/>
            <person name="Lucas S."/>
            <person name="Grigoriev I.V."/>
            <person name="Schmitt R."/>
            <person name="Kirk D."/>
            <person name="Rokhsar D.S."/>
        </authorList>
    </citation>
    <scope>NUCLEOTIDE SEQUENCE [LARGE SCALE GENOMIC DNA]</scope>
    <source>
        <strain evidence="6">f. Nagariensis / Eve</strain>
    </source>
</reference>
<dbReference type="eggNOG" id="KOG1127">
    <property type="taxonomic scope" value="Eukaryota"/>
</dbReference>
<dbReference type="InParanoid" id="D8TXV1"/>
<dbReference type="InterPro" id="IPR019734">
    <property type="entry name" value="TPR_rpt"/>
</dbReference>
<evidence type="ECO:0000313" key="5">
    <source>
        <dbReference type="EMBL" id="EFJ47709.1"/>
    </source>
</evidence>
<dbReference type="SUPFAM" id="SSF48452">
    <property type="entry name" value="TPR-like"/>
    <property type="match status" value="4"/>
</dbReference>
<dbReference type="EMBL" id="GL378343">
    <property type="protein sequence ID" value="EFJ47709.1"/>
    <property type="molecule type" value="Genomic_DNA"/>
</dbReference>
<dbReference type="PROSITE" id="PS50005">
    <property type="entry name" value="TPR"/>
    <property type="match status" value="2"/>
</dbReference>
<dbReference type="InterPro" id="IPR011990">
    <property type="entry name" value="TPR-like_helical_dom_sf"/>
</dbReference>
<feature type="compositionally biased region" description="Pro residues" evidence="4">
    <location>
        <begin position="900"/>
        <end position="917"/>
    </location>
</feature>
<dbReference type="OrthoDB" id="421075at2759"/>
<evidence type="ECO:0000256" key="2">
    <source>
        <dbReference type="ARBA" id="ARBA00022803"/>
    </source>
</evidence>
<feature type="region of interest" description="Disordered" evidence="4">
    <location>
        <begin position="1605"/>
        <end position="1627"/>
    </location>
</feature>
<organism evidence="6">
    <name type="scientific">Volvox carteri f. nagariensis</name>
    <dbReference type="NCBI Taxonomy" id="3068"/>
    <lineage>
        <taxon>Eukaryota</taxon>
        <taxon>Viridiplantae</taxon>
        <taxon>Chlorophyta</taxon>
        <taxon>core chlorophytes</taxon>
        <taxon>Chlorophyceae</taxon>
        <taxon>CS clade</taxon>
        <taxon>Chlamydomonadales</taxon>
        <taxon>Volvocaceae</taxon>
        <taxon>Volvox</taxon>
    </lineage>
</organism>
<dbReference type="PANTHER" id="PTHR15704:SF7">
    <property type="entry name" value="SUPERKILLER COMPLEX PROTEIN 3"/>
    <property type="match status" value="1"/>
</dbReference>
<dbReference type="SMART" id="SM00028">
    <property type="entry name" value="TPR"/>
    <property type="match status" value="8"/>
</dbReference>
<feature type="region of interest" description="Disordered" evidence="4">
    <location>
        <begin position="2025"/>
        <end position="2048"/>
    </location>
</feature>
<feature type="region of interest" description="Disordered" evidence="4">
    <location>
        <begin position="1726"/>
        <end position="1753"/>
    </location>
</feature>
<dbReference type="InterPro" id="IPR039226">
    <property type="entry name" value="Ski3/TTC37"/>
</dbReference>
<protein>
    <submittedName>
        <fullName evidence="5">Uncharacterized protein</fullName>
    </submittedName>
</protein>
<gene>
    <name evidence="5" type="ORF">VOLCADRAFT_91745</name>
</gene>
<accession>D8TXV1</accession>
<feature type="repeat" description="TPR" evidence="3">
    <location>
        <begin position="38"/>
        <end position="71"/>
    </location>
</feature>
<feature type="compositionally biased region" description="Gly residues" evidence="4">
    <location>
        <begin position="857"/>
        <end position="869"/>
    </location>
</feature>
<dbReference type="GeneID" id="9615340"/>